<keyword evidence="1" id="KW-1133">Transmembrane helix</keyword>
<dbReference type="EMBL" id="JBHMAU010000018">
    <property type="protein sequence ID" value="MFB9775159.1"/>
    <property type="molecule type" value="Genomic_DNA"/>
</dbReference>
<feature type="domain" description="Endonuclease/exonuclease/phosphatase" evidence="2">
    <location>
        <begin position="124"/>
        <end position="315"/>
    </location>
</feature>
<organism evidence="3 4">
    <name type="scientific">Brevibacterium otitidis</name>
    <dbReference type="NCBI Taxonomy" id="53364"/>
    <lineage>
        <taxon>Bacteria</taxon>
        <taxon>Bacillati</taxon>
        <taxon>Actinomycetota</taxon>
        <taxon>Actinomycetes</taxon>
        <taxon>Micrococcales</taxon>
        <taxon>Brevibacteriaceae</taxon>
        <taxon>Brevibacterium</taxon>
    </lineage>
</organism>
<sequence length="330" mass="34925">MPIPPRAPSWIVPVLCGAVAAAVCGVLLWFPHIVGLGAVTGIAHLQSFRAPVTAALLLFLALSFVFGRGMRMTAGFIAVSLVFASISLGVVGVRGGNHLAAAPTEADSDVRVLSANMYFDHGSIDDVLGGDARGAQIIALQETHRQTLYDALHERGLADDYRIAHRVHFEGEIGTVLAVHRSLSPTEIPASEVSRGFVGLGTSLGDVYAVHTHAPIERRVHQRQWQRTVSAASQLCEPGTGALAAGDFNATLDHAPFRLHEGCADAARSLRMAGAGTWPSTAPSFIGAQIDHQLYDSAVLTPTAGKFFSIEGSDHRGMVIDYELTGEHAA</sequence>
<keyword evidence="3" id="KW-0378">Hydrolase</keyword>
<dbReference type="SUPFAM" id="SSF56219">
    <property type="entry name" value="DNase I-like"/>
    <property type="match status" value="1"/>
</dbReference>
<accession>A0ABV5WZL5</accession>
<dbReference type="InterPro" id="IPR036691">
    <property type="entry name" value="Endo/exonu/phosph_ase_sf"/>
</dbReference>
<dbReference type="Proteomes" id="UP001589707">
    <property type="component" value="Unassembled WGS sequence"/>
</dbReference>
<evidence type="ECO:0000313" key="4">
    <source>
        <dbReference type="Proteomes" id="UP001589707"/>
    </source>
</evidence>
<keyword evidence="1" id="KW-0812">Transmembrane</keyword>
<protein>
    <submittedName>
        <fullName evidence="3">Endonuclease/exonuclease/phosphatase family protein</fullName>
    </submittedName>
</protein>
<dbReference type="GO" id="GO:0004519">
    <property type="term" value="F:endonuclease activity"/>
    <property type="evidence" value="ECO:0007669"/>
    <property type="project" value="UniProtKB-KW"/>
</dbReference>
<dbReference type="Gene3D" id="3.60.10.10">
    <property type="entry name" value="Endonuclease/exonuclease/phosphatase"/>
    <property type="match status" value="1"/>
</dbReference>
<comment type="caution">
    <text evidence="3">The sequence shown here is derived from an EMBL/GenBank/DDBJ whole genome shotgun (WGS) entry which is preliminary data.</text>
</comment>
<gene>
    <name evidence="3" type="ORF">ACFFN1_01810</name>
</gene>
<dbReference type="InterPro" id="IPR005135">
    <property type="entry name" value="Endo/exonuclease/phosphatase"/>
</dbReference>
<feature type="transmembrane region" description="Helical" evidence="1">
    <location>
        <begin position="74"/>
        <end position="93"/>
    </location>
</feature>
<reference evidence="3 4" key="1">
    <citation type="submission" date="2024-09" db="EMBL/GenBank/DDBJ databases">
        <authorList>
            <person name="Sun Q."/>
            <person name="Mori K."/>
        </authorList>
    </citation>
    <scope>NUCLEOTIDE SEQUENCE [LARGE SCALE GENOMIC DNA]</scope>
    <source>
        <strain evidence="3 4">JCM 11683</strain>
    </source>
</reference>
<proteinExistence type="predicted"/>
<keyword evidence="4" id="KW-1185">Reference proteome</keyword>
<evidence type="ECO:0000313" key="3">
    <source>
        <dbReference type="EMBL" id="MFB9775159.1"/>
    </source>
</evidence>
<evidence type="ECO:0000256" key="1">
    <source>
        <dbReference type="SAM" id="Phobius"/>
    </source>
</evidence>
<feature type="transmembrane region" description="Helical" evidence="1">
    <location>
        <begin position="50"/>
        <end position="67"/>
    </location>
</feature>
<keyword evidence="1" id="KW-0472">Membrane</keyword>
<keyword evidence="3" id="KW-0540">Nuclease</keyword>
<evidence type="ECO:0000259" key="2">
    <source>
        <dbReference type="Pfam" id="PF03372"/>
    </source>
</evidence>
<dbReference type="RefSeq" id="WP_376838033.1">
    <property type="nucleotide sequence ID" value="NZ_JBHMAU010000018.1"/>
</dbReference>
<dbReference type="Pfam" id="PF03372">
    <property type="entry name" value="Exo_endo_phos"/>
    <property type="match status" value="1"/>
</dbReference>
<feature type="transmembrane region" description="Helical" evidence="1">
    <location>
        <begin position="7"/>
        <end position="30"/>
    </location>
</feature>
<name>A0ABV5WZL5_9MICO</name>
<keyword evidence="3" id="KW-0255">Endonuclease</keyword>